<gene>
    <name evidence="6" type="ORF">D6Z83_18560</name>
    <name evidence="7" type="ORF">EBE87_25155</name>
</gene>
<evidence type="ECO:0000256" key="3">
    <source>
        <dbReference type="ARBA" id="ARBA00022729"/>
    </source>
</evidence>
<dbReference type="AlphaFoldDB" id="A0A3A9JD98"/>
<dbReference type="Proteomes" id="UP000274097">
    <property type="component" value="Unassembled WGS sequence"/>
</dbReference>
<evidence type="ECO:0000313" key="7">
    <source>
        <dbReference type="EMBL" id="RMI15595.1"/>
    </source>
</evidence>
<feature type="chain" id="PRO_5017288295" evidence="4">
    <location>
        <begin position="30"/>
        <end position="323"/>
    </location>
</feature>
<accession>A0A3A9JD98</accession>
<dbReference type="EMBL" id="RFLX01000049">
    <property type="protein sequence ID" value="RMI15595.1"/>
    <property type="molecule type" value="Genomic_DNA"/>
</dbReference>
<evidence type="ECO:0000256" key="1">
    <source>
        <dbReference type="ARBA" id="ARBA00004418"/>
    </source>
</evidence>
<dbReference type="PANTHER" id="PTHR30024:SF47">
    <property type="entry name" value="TAURINE-BINDING PERIPLASMIC PROTEIN"/>
    <property type="match status" value="1"/>
</dbReference>
<comment type="similarity">
    <text evidence="2">Belongs to the bacterial solute-binding protein SsuA/TauA family.</text>
</comment>
<comment type="caution">
    <text evidence="6">The sequence shown here is derived from an EMBL/GenBank/DDBJ whole genome shotgun (WGS) entry which is preliminary data.</text>
</comment>
<dbReference type="GO" id="GO:0042597">
    <property type="term" value="C:periplasmic space"/>
    <property type="evidence" value="ECO:0007669"/>
    <property type="project" value="UniProtKB-SubCell"/>
</dbReference>
<proteinExistence type="inferred from homology"/>
<evidence type="ECO:0000256" key="2">
    <source>
        <dbReference type="ARBA" id="ARBA00010742"/>
    </source>
</evidence>
<dbReference type="OrthoDB" id="7251568at2"/>
<feature type="signal peptide" evidence="4">
    <location>
        <begin position="1"/>
        <end position="29"/>
    </location>
</feature>
<dbReference type="RefSeq" id="WP_120639744.1">
    <property type="nucleotide sequence ID" value="NZ_RAQU01000135.1"/>
</dbReference>
<feature type="domain" description="SsuA/THI5-like" evidence="5">
    <location>
        <begin position="50"/>
        <end position="249"/>
    </location>
</feature>
<evidence type="ECO:0000259" key="5">
    <source>
        <dbReference type="Pfam" id="PF09084"/>
    </source>
</evidence>
<evidence type="ECO:0000313" key="9">
    <source>
        <dbReference type="Proteomes" id="UP000278036"/>
    </source>
</evidence>
<organism evidence="6 9">
    <name type="scientific">Teichococcus wenyumeiae</name>
    <dbReference type="NCBI Taxonomy" id="2478470"/>
    <lineage>
        <taxon>Bacteria</taxon>
        <taxon>Pseudomonadati</taxon>
        <taxon>Pseudomonadota</taxon>
        <taxon>Alphaproteobacteria</taxon>
        <taxon>Acetobacterales</taxon>
        <taxon>Roseomonadaceae</taxon>
        <taxon>Roseomonas</taxon>
    </lineage>
</organism>
<dbReference type="Gene3D" id="3.40.190.10">
    <property type="entry name" value="Periplasmic binding protein-like II"/>
    <property type="match status" value="2"/>
</dbReference>
<evidence type="ECO:0000256" key="4">
    <source>
        <dbReference type="SAM" id="SignalP"/>
    </source>
</evidence>
<dbReference type="SUPFAM" id="SSF53850">
    <property type="entry name" value="Periplasmic binding protein-like II"/>
    <property type="match status" value="1"/>
</dbReference>
<dbReference type="PROSITE" id="PS51318">
    <property type="entry name" value="TAT"/>
    <property type="match status" value="1"/>
</dbReference>
<dbReference type="Proteomes" id="UP000278036">
    <property type="component" value="Unassembled WGS sequence"/>
</dbReference>
<sequence length="323" mass="33836">MNGILSRRTALGLAAGAAGLGLGAPPARAAQKVRIGLATKTWWPSVVAEVASKEGYFRRAGLEAELTVYRSGGEAFEALAAGSADFITGLVPQMATGRRRGVNSKIVALAADSNTGWRLMVRSASPVQSLSDLAGKKIGITAAGSLSDFMALWTRSNAKIAFTSVPLGGGGLVPNLLNGNVDAAIIYSPLSFQLLQRGQARVLLDYATAIPAHLAVGWSATDQTIAKRQEVVKATLQAVYGAVAHLRRNRDAAIATIAEVNDIPPSVAAQEYEETFLKISTDGRFTLEQTRLALDLARIGGFDNLAPAEEIVDLGFVPVTPAA</sequence>
<protein>
    <submittedName>
        <fullName evidence="6">ABC transporter substrate-binding protein</fullName>
    </submittedName>
</protein>
<name>A0A3A9JD98_9PROT</name>
<comment type="subcellular location">
    <subcellularLocation>
        <location evidence="1">Periplasm</location>
    </subcellularLocation>
</comment>
<dbReference type="InterPro" id="IPR006311">
    <property type="entry name" value="TAT_signal"/>
</dbReference>
<dbReference type="Pfam" id="PF09084">
    <property type="entry name" value="NMT1"/>
    <property type="match status" value="1"/>
</dbReference>
<dbReference type="InterPro" id="IPR015168">
    <property type="entry name" value="SsuA/THI5"/>
</dbReference>
<keyword evidence="3 4" id="KW-0732">Signal</keyword>
<dbReference type="EMBL" id="RAQU01000135">
    <property type="protein sequence ID" value="RKK02663.1"/>
    <property type="molecule type" value="Genomic_DNA"/>
</dbReference>
<evidence type="ECO:0000313" key="6">
    <source>
        <dbReference type="EMBL" id="RKK02663.1"/>
    </source>
</evidence>
<evidence type="ECO:0000313" key="8">
    <source>
        <dbReference type="Proteomes" id="UP000274097"/>
    </source>
</evidence>
<reference evidence="6 9" key="1">
    <citation type="submission" date="2018-09" db="EMBL/GenBank/DDBJ databases">
        <title>Roseomonas sp. nov., isolated from feces of Tibetan antelopes in the Qinghai-Tibet plateau, China.</title>
        <authorList>
            <person name="Tian Z."/>
        </authorList>
    </citation>
    <scope>NUCLEOTIDE SEQUENCE [LARGE SCALE GENOMIC DNA]</scope>
    <source>
        <strain evidence="7 8">Z23</strain>
        <strain evidence="6 9">Z24</strain>
    </source>
</reference>
<keyword evidence="8" id="KW-1185">Reference proteome</keyword>
<dbReference type="PANTHER" id="PTHR30024">
    <property type="entry name" value="ALIPHATIC SULFONATES-BINDING PROTEIN-RELATED"/>
    <property type="match status" value="1"/>
</dbReference>
<dbReference type="InParanoid" id="A0A3A9JD98"/>